<comment type="caution">
    <text evidence="3">The sequence shown here is derived from an EMBL/GenBank/DDBJ whole genome shotgun (WGS) entry which is preliminary data.</text>
</comment>
<evidence type="ECO:0000313" key="4">
    <source>
        <dbReference type="Proteomes" id="UP001281614"/>
    </source>
</evidence>
<sequence>MDSDDSDASETSVRDCITVAVLPEDLAAACTDSCRPERCDEATVRPHEEPGVEHGTPGSFTPFEVPEREADIGALPATPIDLFLRYVPYDVVDRWAEWTNAAGATAQRGPVRQHSRSKGWRPTSAHEIYLFLGILISMGLHTESQIFRYWSGSQDQEDPIYLFTRFISRDRFQLLLRRVQIFTPANFPDTTTPIGEKEDEGKGIPWGQVHCIPTKDGQINQFTWKDNALVLFLTTVFRETAEVLRLRRRPTGDSAAKKEARRVFGAEARKNLPIPLAIDEYNHNMNGVDTSDQMRSYYQYSRPIRRGSWQALAWNFLLEVVLVNTFFLQLWGDPNWPKVKSQYQWRRTLSAQLIQQFGPSAKARKHARPKRATDTRNDSIPWA</sequence>
<gene>
    <name evidence="3" type="ORF">CKAH01_07180</name>
</gene>
<evidence type="ECO:0000313" key="3">
    <source>
        <dbReference type="EMBL" id="KAK2740011.1"/>
    </source>
</evidence>
<keyword evidence="4" id="KW-1185">Reference proteome</keyword>
<dbReference type="EMBL" id="VYYT01000356">
    <property type="protein sequence ID" value="KAK2740011.1"/>
    <property type="molecule type" value="Genomic_DNA"/>
</dbReference>
<evidence type="ECO:0000259" key="2">
    <source>
        <dbReference type="Pfam" id="PF13843"/>
    </source>
</evidence>
<dbReference type="Pfam" id="PF13843">
    <property type="entry name" value="DDE_Tnp_1_7"/>
    <property type="match status" value="2"/>
</dbReference>
<protein>
    <recommendedName>
        <fullName evidence="2">PiggyBac transposable element-derived protein domain-containing protein</fullName>
    </recommendedName>
</protein>
<feature type="domain" description="PiggyBac transposable element-derived protein" evidence="2">
    <location>
        <begin position="78"/>
        <end position="183"/>
    </location>
</feature>
<organism evidence="3 4">
    <name type="scientific">Colletotrichum kahawae</name>
    <name type="common">Coffee berry disease fungus</name>
    <dbReference type="NCBI Taxonomy" id="34407"/>
    <lineage>
        <taxon>Eukaryota</taxon>
        <taxon>Fungi</taxon>
        <taxon>Dikarya</taxon>
        <taxon>Ascomycota</taxon>
        <taxon>Pezizomycotina</taxon>
        <taxon>Sordariomycetes</taxon>
        <taxon>Hypocreomycetidae</taxon>
        <taxon>Glomerellales</taxon>
        <taxon>Glomerellaceae</taxon>
        <taxon>Colletotrichum</taxon>
        <taxon>Colletotrichum gloeosporioides species complex</taxon>
    </lineage>
</organism>
<accession>A0AAD9Y4S2</accession>
<feature type="domain" description="PiggyBac transposable element-derived protein" evidence="2">
    <location>
        <begin position="270"/>
        <end position="326"/>
    </location>
</feature>
<reference evidence="3" key="1">
    <citation type="submission" date="2023-02" db="EMBL/GenBank/DDBJ databases">
        <title>Colletotrichum kahawae CIFC_Que2 genome sequencing and assembly.</title>
        <authorList>
            <person name="Baroncelli R."/>
        </authorList>
    </citation>
    <scope>NUCLEOTIDE SEQUENCE</scope>
    <source>
        <strain evidence="3">CIFC_Que2</strain>
    </source>
</reference>
<proteinExistence type="predicted"/>
<dbReference type="Proteomes" id="UP001281614">
    <property type="component" value="Unassembled WGS sequence"/>
</dbReference>
<dbReference type="PANTHER" id="PTHR46599:SF3">
    <property type="entry name" value="PIGGYBAC TRANSPOSABLE ELEMENT-DERIVED PROTEIN 4"/>
    <property type="match status" value="1"/>
</dbReference>
<dbReference type="AlphaFoldDB" id="A0AAD9Y4S2"/>
<name>A0AAD9Y4S2_COLKA</name>
<dbReference type="InterPro" id="IPR029526">
    <property type="entry name" value="PGBD"/>
</dbReference>
<feature type="region of interest" description="Disordered" evidence="1">
    <location>
        <begin position="359"/>
        <end position="383"/>
    </location>
</feature>
<evidence type="ECO:0000256" key="1">
    <source>
        <dbReference type="SAM" id="MobiDB-lite"/>
    </source>
</evidence>
<dbReference type="PANTHER" id="PTHR46599">
    <property type="entry name" value="PIGGYBAC TRANSPOSABLE ELEMENT-DERIVED PROTEIN 4"/>
    <property type="match status" value="1"/>
</dbReference>